<reference evidence="2 3" key="2">
    <citation type="submission" date="2018-10" db="EMBL/GenBank/DDBJ databases">
        <authorList>
            <consortium name="Pathogen Informatics"/>
        </authorList>
    </citation>
    <scope>NUCLEOTIDE SEQUENCE [LARGE SCALE GENOMIC DNA]</scope>
</reference>
<dbReference type="AlphaFoldDB" id="A0A0N4VBV6"/>
<evidence type="ECO:0000313" key="3">
    <source>
        <dbReference type="Proteomes" id="UP000274131"/>
    </source>
</evidence>
<dbReference type="Proteomes" id="UP000274131">
    <property type="component" value="Unassembled WGS sequence"/>
</dbReference>
<protein>
    <submittedName>
        <fullName evidence="4">F-box domain-containing protein</fullName>
    </submittedName>
</protein>
<dbReference type="WBParaSite" id="EVEC_0000802701-mRNA-1">
    <property type="protein sequence ID" value="EVEC_0000802701-mRNA-1"/>
    <property type="gene ID" value="EVEC_0000802701"/>
</dbReference>
<dbReference type="InterPro" id="IPR001810">
    <property type="entry name" value="F-box_dom"/>
</dbReference>
<accession>A0A0N4VBV6</accession>
<evidence type="ECO:0000259" key="1">
    <source>
        <dbReference type="Pfam" id="PF00646"/>
    </source>
</evidence>
<name>A0A0N4VBV6_ENTVE</name>
<dbReference type="InterPro" id="IPR036047">
    <property type="entry name" value="F-box-like_dom_sf"/>
</dbReference>
<gene>
    <name evidence="2" type="ORF">EVEC_LOCUS7514</name>
</gene>
<organism evidence="4">
    <name type="scientific">Enterobius vermicularis</name>
    <name type="common">Human pinworm</name>
    <dbReference type="NCBI Taxonomy" id="51028"/>
    <lineage>
        <taxon>Eukaryota</taxon>
        <taxon>Metazoa</taxon>
        <taxon>Ecdysozoa</taxon>
        <taxon>Nematoda</taxon>
        <taxon>Chromadorea</taxon>
        <taxon>Rhabditida</taxon>
        <taxon>Spirurina</taxon>
        <taxon>Oxyuridomorpha</taxon>
        <taxon>Oxyuroidea</taxon>
        <taxon>Oxyuridae</taxon>
        <taxon>Enterobius</taxon>
    </lineage>
</organism>
<evidence type="ECO:0000313" key="4">
    <source>
        <dbReference type="WBParaSite" id="EVEC_0000802701-mRNA-1"/>
    </source>
</evidence>
<reference evidence="4" key="1">
    <citation type="submission" date="2017-02" db="UniProtKB">
        <authorList>
            <consortium name="WormBaseParasite"/>
        </authorList>
    </citation>
    <scope>IDENTIFICATION</scope>
</reference>
<keyword evidence="3" id="KW-1185">Reference proteome</keyword>
<feature type="domain" description="F-box" evidence="1">
    <location>
        <begin position="2"/>
        <end position="35"/>
    </location>
</feature>
<dbReference type="Pfam" id="PF00646">
    <property type="entry name" value="F-box"/>
    <property type="match status" value="1"/>
</dbReference>
<dbReference type="EMBL" id="UXUI01008957">
    <property type="protein sequence ID" value="VDD92763.1"/>
    <property type="molecule type" value="Genomic_DNA"/>
</dbReference>
<sequence length="295" mass="33821">MQLNNDCILEVLRHTDPFTVCKVSRTCRSMKQLIDLYYRSLPQLSVEIGLHLDLENWNLEFNIREGRILHKVLKSGTLDPSDFNLEEVWSGCRYTKVDLLIIIVYGHHADKKLVSKVFEEASRCRAKDSYVMWKCEGYTKFHLQGFGSEKLRYLIELYLRTSTTEVTSGIPQPVLTAQQGELLCQAIEGSHIVLEVAELSNLLSEVFLLIRKTIKAIEESQSTAGYLCAHFNTEHVKGFEDEYGAFLRTIQGDPVVKNLQQNYKHKVDQLTLQDGKTHVYFHRDNNGSIAFSCAK</sequence>
<dbReference type="SUPFAM" id="SSF81383">
    <property type="entry name" value="F-box domain"/>
    <property type="match status" value="1"/>
</dbReference>
<proteinExistence type="predicted"/>
<evidence type="ECO:0000313" key="2">
    <source>
        <dbReference type="EMBL" id="VDD92763.1"/>
    </source>
</evidence>